<feature type="coiled-coil region" evidence="7">
    <location>
        <begin position="446"/>
        <end position="473"/>
    </location>
</feature>
<comment type="subcellular location">
    <subcellularLocation>
        <location evidence="1">Cell membrane</location>
        <topology evidence="1">Multi-pass membrane protein</topology>
    </subcellularLocation>
</comment>
<protein>
    <submittedName>
        <fullName evidence="11">Type VII secretion EsaA-like protein</fullName>
    </submittedName>
</protein>
<dbReference type="Gene3D" id="3.40.1710.10">
    <property type="entry name" value="abc type-2 transporter like domain"/>
    <property type="match status" value="1"/>
</dbReference>
<evidence type="ECO:0000256" key="6">
    <source>
        <dbReference type="ARBA" id="ARBA00023136"/>
    </source>
</evidence>
<feature type="domain" description="ABC-2 type transporter transmembrane" evidence="10">
    <location>
        <begin position="13"/>
        <end position="149"/>
    </location>
</feature>
<feature type="compositionally biased region" description="Acidic residues" evidence="8">
    <location>
        <begin position="426"/>
        <end position="439"/>
    </location>
</feature>
<dbReference type="EMBL" id="OBQC01000019">
    <property type="protein sequence ID" value="SOC44205.1"/>
    <property type="molecule type" value="Genomic_DNA"/>
</dbReference>
<dbReference type="InterPro" id="IPR013525">
    <property type="entry name" value="ABC2_TM"/>
</dbReference>
<dbReference type="PANTHER" id="PTHR30294">
    <property type="entry name" value="MEMBRANE COMPONENT OF ABC TRANSPORTER YHHJ-RELATED"/>
    <property type="match status" value="1"/>
</dbReference>
<name>A0A285UQK7_9BACL</name>
<evidence type="ECO:0000313" key="11">
    <source>
        <dbReference type="EMBL" id="SOC44205.1"/>
    </source>
</evidence>
<reference evidence="12" key="1">
    <citation type="submission" date="2017-08" db="EMBL/GenBank/DDBJ databases">
        <authorList>
            <person name="Varghese N."/>
            <person name="Submissions S."/>
        </authorList>
    </citation>
    <scope>NUCLEOTIDE SEQUENCE [LARGE SCALE GENOMIC DNA]</scope>
    <source>
        <strain evidence="12">JC23</strain>
    </source>
</reference>
<dbReference type="Proteomes" id="UP000219252">
    <property type="component" value="Unassembled WGS sequence"/>
</dbReference>
<keyword evidence="7" id="KW-0175">Coiled coil</keyword>
<evidence type="ECO:0000256" key="9">
    <source>
        <dbReference type="SAM" id="Phobius"/>
    </source>
</evidence>
<dbReference type="GO" id="GO:0140359">
    <property type="term" value="F:ABC-type transporter activity"/>
    <property type="evidence" value="ECO:0007669"/>
    <property type="project" value="InterPro"/>
</dbReference>
<keyword evidence="6 9" id="KW-0472">Membrane</keyword>
<dbReference type="Pfam" id="PF12698">
    <property type="entry name" value="ABC2_membrane_3"/>
    <property type="match status" value="1"/>
</dbReference>
<sequence length="934" mass="104059">MTAQKKLILKIVIVMILIVGAPILYFLFIGDNPLEGKSNGTKQIAVVNEDAGAELRESALDFGKEVVPILSTESAYEWSVVSRSTAEKGLANQEYDAILYIPSNFSENIMTYEEQQPVKAEFKYTVSGQLNTANREKVLREIGNASARVNGKISTLYWSYVSQDLEKVRAEFDSILQKEMEFLETISEFYRPNLESVVGDIENQKRMLESILSSINSVPYEGNVEQTDEFQENLAQFVMYVNQYRDFQTTQQQLVQNLQRNNFTAVLDMKNGYGLHYTNMMTYLEEHNEKLFQSLQTFENQLALNHQSATNLSNLVVNQRNEIINLLLQVEGEMLVEYEAQVIQLRNQLIDSVPAVDPTKQANAGRNKINKSNLLASTKIAALDTERERLLGLIEEINSLKDQIEPTIPTEGEEASGNTEEAPGNSEEEPVSPETEEEDSSVKDKLDELTEEIIDIEETIEQIQQEEDQTDSKLIEEVDENDPLTPIDANTMLEKIDEKETEILNHSDLNEGKKERLKKVFNQPLASDDVDLLLEYYGALAQYESTLMTSLSSEEASQLIASSVNKILGINEDTDTYINQLQTGIPTSQQQFASLEDGITTFFTVYLKNLETEYEALFKQLDAVEASAGQVQESLDHLIAGAQGTSSQIAEGNGLVTNHSSLSQNIHAMSNAMNSIALNQQNIRSVTESLLSKAANVNADTSDLAFKWNENVGTTEKYRDDIHDVLNNAFVDGQKNGQIYDHLSTPLSVNSLDPTVPEDKMPPVIVLFIVLISSLLIGYFCYYLKNNKTSVRIALFTLLNVIVGLIISIYGLDIYGLDGTGAIEWTIFTVLLLTAVSSLIFASFSIGHLIGWFVNVAVIAFFVTPMLALLASNIDYIDPMSKVYLSIQYGPESLIVPGSIALVVIIGVAAAVPYFIGRAKNRGNNHDEEATYEA</sequence>
<feature type="transmembrane region" description="Helical" evidence="9">
    <location>
        <begin position="822"/>
        <end position="842"/>
    </location>
</feature>
<dbReference type="RefSeq" id="WP_097151049.1">
    <property type="nucleotide sequence ID" value="NZ_OBQC01000019.1"/>
</dbReference>
<organism evidence="11 12">
    <name type="scientific">Ureibacillus acetophenoni</name>
    <dbReference type="NCBI Taxonomy" id="614649"/>
    <lineage>
        <taxon>Bacteria</taxon>
        <taxon>Bacillati</taxon>
        <taxon>Bacillota</taxon>
        <taxon>Bacilli</taxon>
        <taxon>Bacillales</taxon>
        <taxon>Caryophanaceae</taxon>
        <taxon>Ureibacillus</taxon>
    </lineage>
</organism>
<keyword evidence="4 9" id="KW-0812">Transmembrane</keyword>
<evidence type="ECO:0000313" key="12">
    <source>
        <dbReference type="Proteomes" id="UP000219252"/>
    </source>
</evidence>
<keyword evidence="3" id="KW-1003">Cell membrane</keyword>
<evidence type="ECO:0000259" key="10">
    <source>
        <dbReference type="Pfam" id="PF12698"/>
    </source>
</evidence>
<evidence type="ECO:0000256" key="4">
    <source>
        <dbReference type="ARBA" id="ARBA00022692"/>
    </source>
</evidence>
<feature type="region of interest" description="Disordered" evidence="8">
    <location>
        <begin position="402"/>
        <end position="444"/>
    </location>
</feature>
<feature type="transmembrane region" description="Helical" evidence="9">
    <location>
        <begin position="7"/>
        <end position="28"/>
    </location>
</feature>
<evidence type="ECO:0000256" key="3">
    <source>
        <dbReference type="ARBA" id="ARBA00022475"/>
    </source>
</evidence>
<feature type="transmembrane region" description="Helical" evidence="9">
    <location>
        <begin position="849"/>
        <end position="874"/>
    </location>
</feature>
<evidence type="ECO:0000256" key="1">
    <source>
        <dbReference type="ARBA" id="ARBA00004651"/>
    </source>
</evidence>
<dbReference type="GO" id="GO:0005886">
    <property type="term" value="C:plasma membrane"/>
    <property type="evidence" value="ECO:0007669"/>
    <property type="project" value="UniProtKB-SubCell"/>
</dbReference>
<gene>
    <name evidence="11" type="ORF">SAMN05877842_11947</name>
</gene>
<dbReference type="PANTHER" id="PTHR30294:SF29">
    <property type="entry name" value="MULTIDRUG ABC TRANSPORTER PERMEASE YBHS-RELATED"/>
    <property type="match status" value="1"/>
</dbReference>
<evidence type="ECO:0000256" key="5">
    <source>
        <dbReference type="ARBA" id="ARBA00022989"/>
    </source>
</evidence>
<accession>A0A285UQK7</accession>
<feature type="transmembrane region" description="Helical" evidence="9">
    <location>
        <begin position="791"/>
        <end position="810"/>
    </location>
</feature>
<feature type="transmembrane region" description="Helical" evidence="9">
    <location>
        <begin position="894"/>
        <end position="916"/>
    </location>
</feature>
<evidence type="ECO:0000256" key="8">
    <source>
        <dbReference type="SAM" id="MobiDB-lite"/>
    </source>
</evidence>
<dbReference type="OrthoDB" id="4974788at2"/>
<proteinExistence type="inferred from homology"/>
<keyword evidence="12" id="KW-1185">Reference proteome</keyword>
<evidence type="ECO:0000256" key="7">
    <source>
        <dbReference type="SAM" id="Coils"/>
    </source>
</evidence>
<keyword evidence="5 9" id="KW-1133">Transmembrane helix</keyword>
<dbReference type="AlphaFoldDB" id="A0A285UQK7"/>
<dbReference type="InterPro" id="IPR023838">
    <property type="entry name" value="T7SS_EsaA"/>
</dbReference>
<feature type="transmembrane region" description="Helical" evidence="9">
    <location>
        <begin position="764"/>
        <end position="784"/>
    </location>
</feature>
<comment type="similarity">
    <text evidence="2">Belongs to the EsaA family.</text>
</comment>
<dbReference type="InterPro" id="IPR051449">
    <property type="entry name" value="ABC-2_transporter_component"/>
</dbReference>
<dbReference type="NCBIfam" id="TIGR03929">
    <property type="entry name" value="T7_esaA_Nterm"/>
    <property type="match status" value="1"/>
</dbReference>
<evidence type="ECO:0000256" key="2">
    <source>
        <dbReference type="ARBA" id="ARBA00008338"/>
    </source>
</evidence>